<keyword evidence="6" id="KW-0808">Transferase</keyword>
<dbReference type="GO" id="GO:0005634">
    <property type="term" value="C:nucleus"/>
    <property type="evidence" value="ECO:0007669"/>
    <property type="project" value="UniProtKB-SubCell"/>
</dbReference>
<keyword evidence="3 17" id="KW-0723">Serine/threonine-protein kinase</keyword>
<evidence type="ECO:0000256" key="16">
    <source>
        <dbReference type="PROSITE-ProRule" id="PRU10141"/>
    </source>
</evidence>
<dbReference type="PROSITE" id="PS00108">
    <property type="entry name" value="PROTEIN_KINASE_ST"/>
    <property type="match status" value="1"/>
</dbReference>
<keyword evidence="11" id="KW-0539">Nucleus</keyword>
<evidence type="ECO:0000256" key="5">
    <source>
        <dbReference type="ARBA" id="ARBA00022618"/>
    </source>
</evidence>
<evidence type="ECO:0000256" key="7">
    <source>
        <dbReference type="ARBA" id="ARBA00022741"/>
    </source>
</evidence>
<dbReference type="InterPro" id="IPR000719">
    <property type="entry name" value="Prot_kinase_dom"/>
</dbReference>
<dbReference type="GO" id="GO:0042670">
    <property type="term" value="P:retinal cone cell differentiation"/>
    <property type="evidence" value="ECO:0007669"/>
    <property type="project" value="Ensembl"/>
</dbReference>
<dbReference type="Gene3D" id="3.30.200.20">
    <property type="entry name" value="Phosphorylase Kinase, domain 1"/>
    <property type="match status" value="1"/>
</dbReference>
<dbReference type="PANTHER" id="PTHR24056">
    <property type="entry name" value="CELL DIVISION PROTEIN KINASE"/>
    <property type="match status" value="1"/>
</dbReference>
<dbReference type="PROSITE" id="PS00107">
    <property type="entry name" value="PROTEIN_KINASE_ATP"/>
    <property type="match status" value="1"/>
</dbReference>
<keyword evidence="12" id="KW-0131">Cell cycle</keyword>
<dbReference type="GO" id="GO:0007283">
    <property type="term" value="P:spermatogenesis"/>
    <property type="evidence" value="ECO:0007669"/>
    <property type="project" value="Ensembl"/>
</dbReference>
<dbReference type="GO" id="GO:0060221">
    <property type="term" value="P:retinal rod cell differentiation"/>
    <property type="evidence" value="ECO:0007669"/>
    <property type="project" value="Ensembl"/>
</dbReference>
<dbReference type="GO" id="GO:0009794">
    <property type="term" value="P:regulation of mitotic cell cycle, embryonic"/>
    <property type="evidence" value="ECO:0007669"/>
    <property type="project" value="Ensembl"/>
</dbReference>
<name>A0A8C4PX73_EPTBU</name>
<dbReference type="InterPro" id="IPR017441">
    <property type="entry name" value="Protein_kinase_ATP_BS"/>
</dbReference>
<dbReference type="Ensembl" id="ENSEBUT00000003425.1">
    <property type="protein sequence ID" value="ENSEBUP00000003061.1"/>
    <property type="gene ID" value="ENSEBUG00000002230.1"/>
</dbReference>
<evidence type="ECO:0000256" key="4">
    <source>
        <dbReference type="ARBA" id="ARBA00022553"/>
    </source>
</evidence>
<comment type="catalytic activity">
    <reaction evidence="15">
        <text>[DNA-directed RNA polymerase] + ATP = phospho-[DNA-directed RNA polymerase] + ADP + H(+)</text>
        <dbReference type="Rhea" id="RHEA:10216"/>
        <dbReference type="Rhea" id="RHEA-COMP:11321"/>
        <dbReference type="Rhea" id="RHEA-COMP:11322"/>
        <dbReference type="ChEBI" id="CHEBI:15378"/>
        <dbReference type="ChEBI" id="CHEBI:30616"/>
        <dbReference type="ChEBI" id="CHEBI:43176"/>
        <dbReference type="ChEBI" id="CHEBI:68546"/>
        <dbReference type="ChEBI" id="CHEBI:456216"/>
        <dbReference type="EC" id="2.7.11.23"/>
    </reaction>
</comment>
<feature type="binding site" evidence="16">
    <location>
        <position position="33"/>
    </location>
    <ligand>
        <name>ATP</name>
        <dbReference type="ChEBI" id="CHEBI:30616"/>
    </ligand>
</feature>
<dbReference type="GO" id="GO:0004693">
    <property type="term" value="F:cyclin-dependent protein serine/threonine kinase activity"/>
    <property type="evidence" value="ECO:0007669"/>
    <property type="project" value="UniProtKB-EC"/>
</dbReference>
<dbReference type="GO" id="GO:0000086">
    <property type="term" value="P:G2/M transition of mitotic cell cycle"/>
    <property type="evidence" value="ECO:0007669"/>
    <property type="project" value="TreeGrafter"/>
</dbReference>
<organism evidence="19 20">
    <name type="scientific">Eptatretus burgeri</name>
    <name type="common">Inshore hagfish</name>
    <dbReference type="NCBI Taxonomy" id="7764"/>
    <lineage>
        <taxon>Eukaryota</taxon>
        <taxon>Metazoa</taxon>
        <taxon>Chordata</taxon>
        <taxon>Craniata</taxon>
        <taxon>Vertebrata</taxon>
        <taxon>Cyclostomata</taxon>
        <taxon>Myxini</taxon>
        <taxon>Myxiniformes</taxon>
        <taxon>Myxinidae</taxon>
        <taxon>Eptatretinae</taxon>
        <taxon>Eptatretus</taxon>
    </lineage>
</organism>
<dbReference type="Gene3D" id="1.10.510.10">
    <property type="entry name" value="Transferase(Phosphotransferase) domain 1"/>
    <property type="match status" value="1"/>
</dbReference>
<dbReference type="PANTHER" id="PTHR24056:SF334">
    <property type="entry name" value="CYCLIN-DEPENDENT KINASE 1"/>
    <property type="match status" value="1"/>
</dbReference>
<keyword evidence="5" id="KW-0132">Cell division</keyword>
<protein>
    <submittedName>
        <fullName evidence="19">Cyclin dependent kinase 1</fullName>
    </submittedName>
</protein>
<dbReference type="OMA" id="LEGVRYC"/>
<dbReference type="Pfam" id="PF00069">
    <property type="entry name" value="Pkinase"/>
    <property type="match status" value="1"/>
</dbReference>
<keyword evidence="10 16" id="KW-0067">ATP-binding</keyword>
<evidence type="ECO:0000256" key="8">
    <source>
        <dbReference type="ARBA" id="ARBA00022776"/>
    </source>
</evidence>
<evidence type="ECO:0000256" key="12">
    <source>
        <dbReference type="ARBA" id="ARBA00023306"/>
    </source>
</evidence>
<dbReference type="GeneTree" id="ENSGT00940000153335"/>
<evidence type="ECO:0000256" key="15">
    <source>
        <dbReference type="ARBA" id="ARBA00049280"/>
    </source>
</evidence>
<evidence type="ECO:0000256" key="2">
    <source>
        <dbReference type="ARBA" id="ARBA00006485"/>
    </source>
</evidence>
<reference evidence="19" key="1">
    <citation type="submission" date="2025-08" db="UniProtKB">
        <authorList>
            <consortium name="Ensembl"/>
        </authorList>
    </citation>
    <scope>IDENTIFICATION</scope>
</reference>
<dbReference type="SMART" id="SM00220">
    <property type="entry name" value="S_TKc"/>
    <property type="match status" value="1"/>
</dbReference>
<evidence type="ECO:0000259" key="18">
    <source>
        <dbReference type="PROSITE" id="PS50011"/>
    </source>
</evidence>
<keyword evidence="9" id="KW-0418">Kinase</keyword>
<evidence type="ECO:0000256" key="13">
    <source>
        <dbReference type="ARBA" id="ARBA00047811"/>
    </source>
</evidence>
<keyword evidence="20" id="KW-1185">Reference proteome</keyword>
<dbReference type="GO" id="GO:0005524">
    <property type="term" value="F:ATP binding"/>
    <property type="evidence" value="ECO:0007669"/>
    <property type="project" value="UniProtKB-UniRule"/>
</dbReference>
<evidence type="ECO:0000256" key="9">
    <source>
        <dbReference type="ARBA" id="ARBA00022777"/>
    </source>
</evidence>
<keyword evidence="4" id="KW-0597">Phosphoprotein</keyword>
<comment type="similarity">
    <text evidence="2">Belongs to the protein kinase superfamily. CMGC Ser/Thr protein kinase family. CDC2/CDKX subfamily.</text>
</comment>
<keyword evidence="8" id="KW-0498">Mitosis</keyword>
<comment type="subcellular location">
    <subcellularLocation>
        <location evidence="1">Nucleus</location>
    </subcellularLocation>
</comment>
<feature type="domain" description="Protein kinase" evidence="18">
    <location>
        <begin position="4"/>
        <end position="273"/>
    </location>
</feature>
<dbReference type="InterPro" id="IPR011009">
    <property type="entry name" value="Kinase-like_dom_sf"/>
</dbReference>
<accession>A0A8C4PX73</accession>
<evidence type="ECO:0000256" key="3">
    <source>
        <dbReference type="ARBA" id="ARBA00022527"/>
    </source>
</evidence>
<evidence type="ECO:0000256" key="1">
    <source>
        <dbReference type="ARBA" id="ARBA00004123"/>
    </source>
</evidence>
<evidence type="ECO:0000256" key="14">
    <source>
        <dbReference type="ARBA" id="ARBA00048367"/>
    </source>
</evidence>
<proteinExistence type="inferred from homology"/>
<dbReference type="InterPro" id="IPR008271">
    <property type="entry name" value="Ser/Thr_kinase_AS"/>
</dbReference>
<evidence type="ECO:0000256" key="10">
    <source>
        <dbReference type="ARBA" id="ARBA00022840"/>
    </source>
</evidence>
<dbReference type="AlphaFoldDB" id="A0A8C4PX73"/>
<comment type="catalytic activity">
    <reaction evidence="13">
        <text>L-threonyl-[protein] + ATP = O-phospho-L-threonyl-[protein] + ADP + H(+)</text>
        <dbReference type="Rhea" id="RHEA:46608"/>
        <dbReference type="Rhea" id="RHEA-COMP:11060"/>
        <dbReference type="Rhea" id="RHEA-COMP:11605"/>
        <dbReference type="ChEBI" id="CHEBI:15378"/>
        <dbReference type="ChEBI" id="CHEBI:30013"/>
        <dbReference type="ChEBI" id="CHEBI:30616"/>
        <dbReference type="ChEBI" id="CHEBI:61977"/>
        <dbReference type="ChEBI" id="CHEBI:456216"/>
        <dbReference type="EC" id="2.7.11.22"/>
    </reaction>
</comment>
<evidence type="ECO:0000256" key="6">
    <source>
        <dbReference type="ARBA" id="ARBA00022679"/>
    </source>
</evidence>
<dbReference type="GO" id="GO:0035881">
    <property type="term" value="P:amacrine cell differentiation"/>
    <property type="evidence" value="ECO:0007669"/>
    <property type="project" value="Ensembl"/>
</dbReference>
<dbReference type="SUPFAM" id="SSF56112">
    <property type="entry name" value="Protein kinase-like (PK-like)"/>
    <property type="match status" value="1"/>
</dbReference>
<dbReference type="InterPro" id="IPR050108">
    <property type="entry name" value="CDK"/>
</dbReference>
<dbReference type="FunFam" id="3.30.200.20:FF:000375">
    <property type="entry name" value="Cell division related protein kinase 2"/>
    <property type="match status" value="1"/>
</dbReference>
<dbReference type="Proteomes" id="UP000694388">
    <property type="component" value="Unplaced"/>
</dbReference>
<evidence type="ECO:0000256" key="17">
    <source>
        <dbReference type="RuleBase" id="RU000304"/>
    </source>
</evidence>
<keyword evidence="7 16" id="KW-0547">Nucleotide-binding</keyword>
<evidence type="ECO:0000256" key="11">
    <source>
        <dbReference type="ARBA" id="ARBA00023242"/>
    </source>
</evidence>
<evidence type="ECO:0000313" key="20">
    <source>
        <dbReference type="Proteomes" id="UP000694388"/>
    </source>
</evidence>
<sequence length="273" mass="30973">MSEYVKREKIGEGTYGVVYKGYEKSSGRLVAIKRIRLGCRDGVPGAALREVSLLRELSHPNIVWLQDVLLQGAHLYLIFEYLSMDLRRHLDTIPKEEFLDHLTVKRYLQQILKGVVFCHSRRILHRDLKPQNLLIDDLGSIKLADFGLARAFGVPTQVYTHEVVTLWYRAPEVLLGAARYSTPVDVWSVGAIFAEMVTKMPLFHGDSEIDQLFHIFRILGSPTPDVWPGLELLPAFKPSFPHWPMSNLSGHVPSLSKHGIDLLMVSSQQSHGR</sequence>
<comment type="catalytic activity">
    <reaction evidence="14">
        <text>L-seryl-[protein] + ATP = O-phospho-L-seryl-[protein] + ADP + H(+)</text>
        <dbReference type="Rhea" id="RHEA:17989"/>
        <dbReference type="Rhea" id="RHEA-COMP:9863"/>
        <dbReference type="Rhea" id="RHEA-COMP:11604"/>
        <dbReference type="ChEBI" id="CHEBI:15378"/>
        <dbReference type="ChEBI" id="CHEBI:29999"/>
        <dbReference type="ChEBI" id="CHEBI:30616"/>
        <dbReference type="ChEBI" id="CHEBI:83421"/>
        <dbReference type="ChEBI" id="CHEBI:456216"/>
        <dbReference type="EC" id="2.7.11.22"/>
    </reaction>
</comment>
<dbReference type="PROSITE" id="PS50011">
    <property type="entry name" value="PROTEIN_KINASE_DOM"/>
    <property type="match status" value="1"/>
</dbReference>
<dbReference type="GO" id="GO:0008353">
    <property type="term" value="F:RNA polymerase II CTD heptapeptide repeat kinase activity"/>
    <property type="evidence" value="ECO:0007669"/>
    <property type="project" value="UniProtKB-EC"/>
</dbReference>
<evidence type="ECO:0000313" key="19">
    <source>
        <dbReference type="Ensembl" id="ENSEBUP00000003061.1"/>
    </source>
</evidence>
<dbReference type="FunFam" id="1.10.510.10:FF:000611">
    <property type="entry name" value="CMGC family protein kinase"/>
    <property type="match status" value="1"/>
</dbReference>
<dbReference type="GO" id="GO:0007095">
    <property type="term" value="P:mitotic G2 DNA damage checkpoint signaling"/>
    <property type="evidence" value="ECO:0007669"/>
    <property type="project" value="TreeGrafter"/>
</dbReference>
<dbReference type="GO" id="GO:0051301">
    <property type="term" value="P:cell division"/>
    <property type="evidence" value="ECO:0007669"/>
    <property type="project" value="UniProtKB-KW"/>
</dbReference>
<reference evidence="19" key="2">
    <citation type="submission" date="2025-09" db="UniProtKB">
        <authorList>
            <consortium name="Ensembl"/>
        </authorList>
    </citation>
    <scope>IDENTIFICATION</scope>
</reference>